<keyword evidence="4" id="KW-1185">Reference proteome</keyword>
<dbReference type="EMBL" id="JABZEC010000002">
    <property type="protein sequence ID" value="NVY95950.1"/>
    <property type="molecule type" value="Genomic_DNA"/>
</dbReference>
<dbReference type="InterPro" id="IPR047057">
    <property type="entry name" value="MerR_fam"/>
</dbReference>
<dbReference type="RefSeq" id="WP_176942122.1">
    <property type="nucleotide sequence ID" value="NZ_JABZEC010000002.1"/>
</dbReference>
<keyword evidence="1" id="KW-0238">DNA-binding</keyword>
<dbReference type="Pfam" id="PF13411">
    <property type="entry name" value="MerR_1"/>
    <property type="match status" value="1"/>
</dbReference>
<dbReference type="GO" id="GO:0003677">
    <property type="term" value="F:DNA binding"/>
    <property type="evidence" value="ECO:0007669"/>
    <property type="project" value="UniProtKB-KW"/>
</dbReference>
<dbReference type="PROSITE" id="PS50937">
    <property type="entry name" value="HTH_MERR_2"/>
    <property type="match status" value="1"/>
</dbReference>
<dbReference type="PROSITE" id="PS00552">
    <property type="entry name" value="HTH_MERR_1"/>
    <property type="match status" value="1"/>
</dbReference>
<evidence type="ECO:0000313" key="3">
    <source>
        <dbReference type="EMBL" id="NVY95950.1"/>
    </source>
</evidence>
<dbReference type="AlphaFoldDB" id="A0A850R0R9"/>
<reference evidence="3 4" key="1">
    <citation type="submission" date="2020-06" db="EMBL/GenBank/DDBJ databases">
        <authorList>
            <person name="Kang J."/>
        </authorList>
    </citation>
    <scope>NUCLEOTIDE SEQUENCE [LARGE SCALE GENOMIC DNA]</scope>
    <source>
        <strain evidence="3 4">DCY120</strain>
    </source>
</reference>
<dbReference type="SUPFAM" id="SSF46955">
    <property type="entry name" value="Putative DNA-binding domain"/>
    <property type="match status" value="1"/>
</dbReference>
<gene>
    <name evidence="3" type="ORF">HU830_01925</name>
</gene>
<sequence length="143" mass="16163">MTKTYSIGQAAQFSQLTISTLRYYDQLGLIPNLQRDASGQRLFTATNLEAIAMISCLKNSGMKIKAIRQFMDWCQEGDSTLKLRLQMFQDLQQSISQQLAQLQQTLAVVNYKCAYYQEVVNDGTEAQVCQRAVSVHTLQARAK</sequence>
<dbReference type="SMART" id="SM00422">
    <property type="entry name" value="HTH_MERR"/>
    <property type="match status" value="1"/>
</dbReference>
<evidence type="ECO:0000313" key="4">
    <source>
        <dbReference type="Proteomes" id="UP000563523"/>
    </source>
</evidence>
<name>A0A850R0R9_9LACO</name>
<dbReference type="PANTHER" id="PTHR30204">
    <property type="entry name" value="REDOX-CYCLING DRUG-SENSING TRANSCRIPTIONAL ACTIVATOR SOXR"/>
    <property type="match status" value="1"/>
</dbReference>
<evidence type="ECO:0000259" key="2">
    <source>
        <dbReference type="PROSITE" id="PS50937"/>
    </source>
</evidence>
<protein>
    <submittedName>
        <fullName evidence="3">MerR family transcriptional regulator</fullName>
    </submittedName>
</protein>
<accession>A0A850R0R9</accession>
<dbReference type="InterPro" id="IPR009061">
    <property type="entry name" value="DNA-bd_dom_put_sf"/>
</dbReference>
<dbReference type="CDD" id="cd01109">
    <property type="entry name" value="HTH_YyaN"/>
    <property type="match status" value="1"/>
</dbReference>
<organism evidence="3 4">
    <name type="scientific">Bombilactobacillus apium</name>
    <dbReference type="NCBI Taxonomy" id="2675299"/>
    <lineage>
        <taxon>Bacteria</taxon>
        <taxon>Bacillati</taxon>
        <taxon>Bacillota</taxon>
        <taxon>Bacilli</taxon>
        <taxon>Lactobacillales</taxon>
        <taxon>Lactobacillaceae</taxon>
        <taxon>Bombilactobacillus</taxon>
    </lineage>
</organism>
<dbReference type="InterPro" id="IPR000551">
    <property type="entry name" value="MerR-type_HTH_dom"/>
</dbReference>
<dbReference type="Gene3D" id="1.10.1660.10">
    <property type="match status" value="1"/>
</dbReference>
<dbReference type="Proteomes" id="UP000563523">
    <property type="component" value="Unassembled WGS sequence"/>
</dbReference>
<dbReference type="GO" id="GO:0003700">
    <property type="term" value="F:DNA-binding transcription factor activity"/>
    <property type="evidence" value="ECO:0007669"/>
    <property type="project" value="InterPro"/>
</dbReference>
<proteinExistence type="predicted"/>
<dbReference type="PANTHER" id="PTHR30204:SF82">
    <property type="entry name" value="TRANSCRIPTIONAL REGULATOR, MERR FAMILY"/>
    <property type="match status" value="1"/>
</dbReference>
<feature type="domain" description="HTH merR-type" evidence="2">
    <location>
        <begin position="4"/>
        <end position="73"/>
    </location>
</feature>
<comment type="caution">
    <text evidence="3">The sequence shown here is derived from an EMBL/GenBank/DDBJ whole genome shotgun (WGS) entry which is preliminary data.</text>
</comment>
<evidence type="ECO:0000256" key="1">
    <source>
        <dbReference type="ARBA" id="ARBA00023125"/>
    </source>
</evidence>